<keyword evidence="2" id="KW-1185">Reference proteome</keyword>
<dbReference type="InterPro" id="IPR050778">
    <property type="entry name" value="Cueball_EGF_LRP_Nidogen"/>
</dbReference>
<sequence length="338" mass="37838">MGPTPGSSTREHCVIGEKFEGGSWRYVGGHVIYIEKEEEGAKNSTLWDSRAHVYLTRLAPFYQHFLSSIGDELVHDFLEAVFEEVPKWFWGVSAGDLKRATLFLVQDKVIHVMEKTLSGRYEVTRQLNTGGFYMRTITVDEVHGFVYWSDEVDGKVKRATLDSFNQRDIYKATPCNGHGLVYGLGVNPEEDKLYISDFNGRKIVVTSLDGSGGRTLINCTGSPTGLVLDLCKSLDGTQVTEIVSTNLVEIYGLAMDGPSRICWADYGKKTIECCSFSGGERRTVHNTTGKPKYVTIQDGVAFYTQFSPNSDNRIGQQIADPWPVWFLETRMGRQVDNP</sequence>
<dbReference type="SMART" id="SM00135">
    <property type="entry name" value="LY"/>
    <property type="match status" value="3"/>
</dbReference>
<dbReference type="SUPFAM" id="SSF63825">
    <property type="entry name" value="YWTD domain"/>
    <property type="match status" value="1"/>
</dbReference>
<organism evidence="1 2">
    <name type="scientific">Ridgeia piscesae</name>
    <name type="common">Tubeworm</name>
    <dbReference type="NCBI Taxonomy" id="27915"/>
    <lineage>
        <taxon>Eukaryota</taxon>
        <taxon>Metazoa</taxon>
        <taxon>Spiralia</taxon>
        <taxon>Lophotrochozoa</taxon>
        <taxon>Annelida</taxon>
        <taxon>Polychaeta</taxon>
        <taxon>Sedentaria</taxon>
        <taxon>Canalipalpata</taxon>
        <taxon>Sabellida</taxon>
        <taxon>Siboglinidae</taxon>
        <taxon>Ridgeia</taxon>
    </lineage>
</organism>
<reference evidence="1" key="1">
    <citation type="journal article" date="2023" name="Mol. Biol. Evol.">
        <title>Third-Generation Sequencing Reveals the Adaptive Role of the Epigenome in Three Deep-Sea Polychaetes.</title>
        <authorList>
            <person name="Perez M."/>
            <person name="Aroh O."/>
            <person name="Sun Y."/>
            <person name="Lan Y."/>
            <person name="Juniper S.K."/>
            <person name="Young C.R."/>
            <person name="Angers B."/>
            <person name="Qian P.Y."/>
        </authorList>
    </citation>
    <scope>NUCLEOTIDE SEQUENCE</scope>
    <source>
        <strain evidence="1">R07B-5</strain>
    </source>
</reference>
<gene>
    <name evidence="1" type="ORF">NP493_20g00006</name>
</gene>
<accession>A0AAD9PDQ6</accession>
<dbReference type="InterPro" id="IPR000033">
    <property type="entry name" value="LDLR_classB_rpt"/>
</dbReference>
<dbReference type="AlphaFoldDB" id="A0AAD9PDQ6"/>
<comment type="caution">
    <text evidence="1">The sequence shown here is derived from an EMBL/GenBank/DDBJ whole genome shotgun (WGS) entry which is preliminary data.</text>
</comment>
<dbReference type="Proteomes" id="UP001209878">
    <property type="component" value="Unassembled WGS sequence"/>
</dbReference>
<proteinExistence type="predicted"/>
<name>A0AAD9PDQ6_RIDPI</name>
<dbReference type="Gene3D" id="2.120.10.30">
    <property type="entry name" value="TolB, C-terminal domain"/>
    <property type="match status" value="1"/>
</dbReference>
<dbReference type="InterPro" id="IPR011042">
    <property type="entry name" value="6-blade_b-propeller_TolB-like"/>
</dbReference>
<protein>
    <submittedName>
        <fullName evidence="1">Uncharacterized protein</fullName>
    </submittedName>
</protein>
<evidence type="ECO:0000313" key="2">
    <source>
        <dbReference type="Proteomes" id="UP001209878"/>
    </source>
</evidence>
<dbReference type="PANTHER" id="PTHR46513">
    <property type="entry name" value="VITELLOGENIN RECEPTOR-LIKE PROTEIN-RELATED-RELATED"/>
    <property type="match status" value="1"/>
</dbReference>
<dbReference type="EMBL" id="JAODUO010000020">
    <property type="protein sequence ID" value="KAK2192907.1"/>
    <property type="molecule type" value="Genomic_DNA"/>
</dbReference>
<evidence type="ECO:0000313" key="1">
    <source>
        <dbReference type="EMBL" id="KAK2192907.1"/>
    </source>
</evidence>